<dbReference type="OrthoDB" id="45365at2759"/>
<dbReference type="AlphaFoldDB" id="A0A8X7ZG73"/>
<dbReference type="EMBL" id="JAAWWB010000014">
    <property type="protein sequence ID" value="KAG6767247.1"/>
    <property type="molecule type" value="Genomic_DNA"/>
</dbReference>
<keyword evidence="3" id="KW-1185">Reference proteome</keyword>
<dbReference type="Pfam" id="PF25210">
    <property type="entry name" value="Kelch_FKB95"/>
    <property type="match status" value="1"/>
</dbReference>
<organism evidence="2 3">
    <name type="scientific">Populus tomentosa</name>
    <name type="common">Chinese white poplar</name>
    <dbReference type="NCBI Taxonomy" id="118781"/>
    <lineage>
        <taxon>Eukaryota</taxon>
        <taxon>Viridiplantae</taxon>
        <taxon>Streptophyta</taxon>
        <taxon>Embryophyta</taxon>
        <taxon>Tracheophyta</taxon>
        <taxon>Spermatophyta</taxon>
        <taxon>Magnoliopsida</taxon>
        <taxon>eudicotyledons</taxon>
        <taxon>Gunneridae</taxon>
        <taxon>Pentapetalae</taxon>
        <taxon>rosids</taxon>
        <taxon>fabids</taxon>
        <taxon>Malpighiales</taxon>
        <taxon>Salicaceae</taxon>
        <taxon>Saliceae</taxon>
        <taxon>Populus</taxon>
    </lineage>
</organism>
<dbReference type="InterPro" id="IPR057499">
    <property type="entry name" value="Kelch_FKB95"/>
</dbReference>
<protein>
    <recommendedName>
        <fullName evidence="1">FKB95-like N-terminal Kelch domain-containing protein</fullName>
    </recommendedName>
</protein>
<evidence type="ECO:0000313" key="2">
    <source>
        <dbReference type="EMBL" id="KAG6767247.1"/>
    </source>
</evidence>
<dbReference type="Proteomes" id="UP000886885">
    <property type="component" value="Chromosome 7D"/>
</dbReference>
<name>A0A8X7ZG73_POPTO</name>
<evidence type="ECO:0000259" key="1">
    <source>
        <dbReference type="Pfam" id="PF25210"/>
    </source>
</evidence>
<sequence>MRISREFAAAGVVDGRIYVIGGCVVDTWAKSRNWAEVFDPKTERWDSVDSGKDDLLREKWMHGSAVVNKRIYVMADRNGVVYEPKTKKWESVESELDLGWRGRACVVNGILYCYDYVGNIRGFDVRNGAWKELRGVEKELPRFLCGATMANVGGKLVVVWERKGNVKEMEVWCAEIEVEENGEGELRGRVEWCDVVHKVPIGSSIVHCLAVSIFERERCWEMSFHPKGRAQIILASANYQICVEKETMEKCEGMVTISYDGASYLSNPLSHQDFGAHMTGSQNGHNSWGERGMGMEAVDLMGFLSCFFDGIKMLVLFENLPSAPILGSMKMNDGGTWDGDSGTAGYGISFMEKASFWLVFERKIFLLKTSTKKILTDQTGGSDLELEAKLVASLFCMQFSLEVLSSCKC</sequence>
<evidence type="ECO:0000313" key="3">
    <source>
        <dbReference type="Proteomes" id="UP000886885"/>
    </source>
</evidence>
<dbReference type="PANTHER" id="PTHR24414">
    <property type="entry name" value="F-BOX/KELCH-REPEAT PROTEIN SKIP4"/>
    <property type="match status" value="1"/>
</dbReference>
<accession>A0A8X7ZG73</accession>
<dbReference type="PANTHER" id="PTHR24414:SF23">
    <property type="entry name" value="F-BOX_KELCH-REPEAT PROTEIN SKIP6"/>
    <property type="match status" value="1"/>
</dbReference>
<feature type="domain" description="FKB95-like N-terminal Kelch" evidence="1">
    <location>
        <begin position="1"/>
        <end position="196"/>
    </location>
</feature>
<comment type="caution">
    <text evidence="2">The sequence shown here is derived from an EMBL/GenBank/DDBJ whole genome shotgun (WGS) entry which is preliminary data.</text>
</comment>
<gene>
    <name evidence="2" type="ORF">POTOM_028441</name>
</gene>
<reference evidence="2" key="1">
    <citation type="journal article" date="2020" name="bioRxiv">
        <title>Hybrid origin of Populus tomentosa Carr. identified through genome sequencing and phylogenomic analysis.</title>
        <authorList>
            <person name="An X."/>
            <person name="Gao K."/>
            <person name="Chen Z."/>
            <person name="Li J."/>
            <person name="Yang X."/>
            <person name="Yang X."/>
            <person name="Zhou J."/>
            <person name="Guo T."/>
            <person name="Zhao T."/>
            <person name="Huang S."/>
            <person name="Miao D."/>
            <person name="Khan W.U."/>
            <person name="Rao P."/>
            <person name="Ye M."/>
            <person name="Lei B."/>
            <person name="Liao W."/>
            <person name="Wang J."/>
            <person name="Ji L."/>
            <person name="Li Y."/>
            <person name="Guo B."/>
            <person name="Mustafa N.S."/>
            <person name="Li S."/>
            <person name="Yun Q."/>
            <person name="Keller S.R."/>
            <person name="Mao J."/>
            <person name="Zhang R."/>
            <person name="Strauss S.H."/>
        </authorList>
    </citation>
    <scope>NUCLEOTIDE SEQUENCE</scope>
    <source>
        <strain evidence="2">GM15</strain>
        <tissue evidence="2">Leaf</tissue>
    </source>
</reference>
<proteinExistence type="predicted"/>
<dbReference type="InterPro" id="IPR050354">
    <property type="entry name" value="F-box/kelch-repeat_ARATH"/>
</dbReference>